<name>A0A1B6L4C1_9HEMI</name>
<dbReference type="EMBL" id="GEBQ01021462">
    <property type="protein sequence ID" value="JAT18515.1"/>
    <property type="molecule type" value="Transcribed_RNA"/>
</dbReference>
<organism evidence="1">
    <name type="scientific">Graphocephala atropunctata</name>
    <dbReference type="NCBI Taxonomy" id="36148"/>
    <lineage>
        <taxon>Eukaryota</taxon>
        <taxon>Metazoa</taxon>
        <taxon>Ecdysozoa</taxon>
        <taxon>Arthropoda</taxon>
        <taxon>Hexapoda</taxon>
        <taxon>Insecta</taxon>
        <taxon>Pterygota</taxon>
        <taxon>Neoptera</taxon>
        <taxon>Paraneoptera</taxon>
        <taxon>Hemiptera</taxon>
        <taxon>Auchenorrhyncha</taxon>
        <taxon>Membracoidea</taxon>
        <taxon>Cicadellidae</taxon>
        <taxon>Cicadellinae</taxon>
        <taxon>Cicadellini</taxon>
        <taxon>Graphocephala</taxon>
    </lineage>
</organism>
<evidence type="ECO:0000313" key="1">
    <source>
        <dbReference type="EMBL" id="JAT18515.1"/>
    </source>
</evidence>
<reference evidence="1" key="1">
    <citation type="submission" date="2015-11" db="EMBL/GenBank/DDBJ databases">
        <title>De novo transcriptome assembly of four potential Pierce s Disease insect vectors from Arizona vineyards.</title>
        <authorList>
            <person name="Tassone E.E."/>
        </authorList>
    </citation>
    <scope>NUCLEOTIDE SEQUENCE</scope>
</reference>
<protein>
    <submittedName>
        <fullName evidence="1">Uncharacterized protein</fullName>
    </submittedName>
</protein>
<sequence length="242" mass="26882">QPVTIKANEMEKISSTSDLKTSTVNSSEITKLHDSVMLATLISPNPTLLKLLCSPETFEKQSLKTAPTVPSNVPILPLKTNQQQYLEQHRIVLTTGIPFYPLHVVNYNPMQNPEASPGTLTKFTSQGPIPSFGAQSQVPQIKLTDISKTTFPPQITHSDTAVVGSNPMTPRPQGYAGVKGEATLANHHYPHHLIPYPWVHPNPHRPTHISHTKRFPIFVLPMSHNFNFAPTFNPAMFDDHIH</sequence>
<gene>
    <name evidence="1" type="ORF">g.50996</name>
</gene>
<dbReference type="AlphaFoldDB" id="A0A1B6L4C1"/>
<accession>A0A1B6L4C1</accession>
<feature type="non-terminal residue" evidence="1">
    <location>
        <position position="1"/>
    </location>
</feature>
<proteinExistence type="predicted"/>